<proteinExistence type="predicted"/>
<dbReference type="Gene3D" id="3.40.50.12780">
    <property type="entry name" value="N-terminal domain of ligase-like"/>
    <property type="match status" value="1"/>
</dbReference>
<gene>
    <name evidence="1" type="ORF">G7070_06045</name>
</gene>
<dbReference type="KEGG" id="prv:G7070_06045"/>
<evidence type="ECO:0000313" key="2">
    <source>
        <dbReference type="Proteomes" id="UP000501058"/>
    </source>
</evidence>
<name>A0A6G7Y516_9ACTN</name>
<dbReference type="NCBIfam" id="TIGR02304">
    <property type="entry name" value="aden_form_hyp"/>
    <property type="match status" value="1"/>
</dbReference>
<dbReference type="AlphaFoldDB" id="A0A6G7Y516"/>
<dbReference type="InterPro" id="IPR042099">
    <property type="entry name" value="ANL_N_sf"/>
</dbReference>
<dbReference type="Proteomes" id="UP000501058">
    <property type="component" value="Chromosome"/>
</dbReference>
<evidence type="ECO:0000313" key="1">
    <source>
        <dbReference type="EMBL" id="QIK71910.1"/>
    </source>
</evidence>
<dbReference type="InterPro" id="IPR053158">
    <property type="entry name" value="CapK_Type1_Caps_Biosynth"/>
</dbReference>
<keyword evidence="2" id="KW-1185">Reference proteome</keyword>
<dbReference type="PANTHER" id="PTHR36932:SF1">
    <property type="entry name" value="CAPSULAR POLYSACCHARIDE BIOSYNTHESIS PROTEIN"/>
    <property type="match status" value="1"/>
</dbReference>
<accession>A0A6G7Y516</accession>
<protein>
    <submittedName>
        <fullName evidence="1">CoF synthetase</fullName>
    </submittedName>
</protein>
<dbReference type="InterPro" id="IPR012685">
    <property type="entry name" value="CHP02304_F390_synth-rel"/>
</dbReference>
<dbReference type="RefSeq" id="WP_166232757.1">
    <property type="nucleotide sequence ID" value="NZ_CP049865.1"/>
</dbReference>
<dbReference type="PANTHER" id="PTHR36932">
    <property type="entry name" value="CAPSULAR POLYSACCHARIDE BIOSYNTHESIS PROTEIN"/>
    <property type="match status" value="1"/>
</dbReference>
<dbReference type="SUPFAM" id="SSF56801">
    <property type="entry name" value="Acetyl-CoA synthetase-like"/>
    <property type="match status" value="1"/>
</dbReference>
<sequence length="431" mass="47233">MGRAAIVAAFVAARRPRRDRAALERHQARLLRRQIRFLRARSPRFADVPPDAGLADLPTMDKASMMAGFDDLVTVGVTRAEAEALALGNERSRDFTGDLRGCSIGLSSGTTGHRGLFVVSPAERDAWAGTVLARTLPRRWLVGHRIALFLRADNTLYESVGSRAVTFSYFDLYAPPAQNRARLAAFAPTILVAPPSVLLPLAAAAASGDLRIAPAKVYAVAEVLTDADAARIASGLGVAVVHQLYQCTEGFLGHTCERGVLHLNEDLALIEREYLDERRFVPIVTDLRRRAQPIVRYRLGDVLVERAEPCPCGSVLTALERIEGREDDTLLLPGLDGTPTRVFADLVTRALIHADGFTEYRVRQVGPDALEVELDADAPAVRRGVQAELDRLWSRLRVRPPAVAFMPYRAAVGRKLRRVERAWTGDTDAAL</sequence>
<dbReference type="EMBL" id="CP049865">
    <property type="protein sequence ID" value="QIK71910.1"/>
    <property type="molecule type" value="Genomic_DNA"/>
</dbReference>
<reference evidence="1 2" key="1">
    <citation type="submission" date="2020-03" db="EMBL/GenBank/DDBJ databases">
        <title>Propioniciclava sp. nov., isolated from Hydrophilus acuminatus.</title>
        <authorList>
            <person name="Hyun D.-W."/>
            <person name="Bae J.-W."/>
        </authorList>
    </citation>
    <scope>NUCLEOTIDE SEQUENCE [LARGE SCALE GENOMIC DNA]</scope>
    <source>
        <strain evidence="1 2">HDW11</strain>
    </source>
</reference>
<organism evidence="1 2">
    <name type="scientific">Propioniciclava coleopterorum</name>
    <dbReference type="NCBI Taxonomy" id="2714937"/>
    <lineage>
        <taxon>Bacteria</taxon>
        <taxon>Bacillati</taxon>
        <taxon>Actinomycetota</taxon>
        <taxon>Actinomycetes</taxon>
        <taxon>Propionibacteriales</taxon>
        <taxon>Propionibacteriaceae</taxon>
        <taxon>Propioniciclava</taxon>
    </lineage>
</organism>